<reference evidence="1 2" key="1">
    <citation type="submission" date="2022-05" db="EMBL/GenBank/DDBJ databases">
        <title>Genome Sequencing of Bee-Associated Microbes.</title>
        <authorList>
            <person name="Dunlap C."/>
        </authorList>
    </citation>
    <scope>NUCLEOTIDE SEQUENCE [LARGE SCALE GENOMIC DNA]</scope>
    <source>
        <strain evidence="1 2">NRRL BD-083</strain>
    </source>
</reference>
<dbReference type="EMBL" id="JAMDLZ010000011">
    <property type="protein sequence ID" value="MCY9546663.1"/>
    <property type="molecule type" value="Genomic_DNA"/>
</dbReference>
<protein>
    <submittedName>
        <fullName evidence="1">Uncharacterized protein</fullName>
    </submittedName>
</protein>
<name>A0ABT4ENR1_9BACI</name>
<dbReference type="Proteomes" id="UP001527052">
    <property type="component" value="Unassembled WGS sequence"/>
</dbReference>
<sequence>MKRQLQKSPTSIGDGMNADLSYFSVGLQTLVPPAATLLAQKTLADRS</sequence>
<keyword evidence="2" id="KW-1185">Reference proteome</keyword>
<organism evidence="1 2">
    <name type="scientific">Lysinibacillus xylanilyticus</name>
    <dbReference type="NCBI Taxonomy" id="582475"/>
    <lineage>
        <taxon>Bacteria</taxon>
        <taxon>Bacillati</taxon>
        <taxon>Bacillota</taxon>
        <taxon>Bacilli</taxon>
        <taxon>Bacillales</taxon>
        <taxon>Bacillaceae</taxon>
        <taxon>Lysinibacillus</taxon>
    </lineage>
</organism>
<gene>
    <name evidence="1" type="ORF">M5W82_06825</name>
</gene>
<comment type="caution">
    <text evidence="1">The sequence shown here is derived from an EMBL/GenBank/DDBJ whole genome shotgun (WGS) entry which is preliminary data.</text>
</comment>
<evidence type="ECO:0000313" key="2">
    <source>
        <dbReference type="Proteomes" id="UP001527052"/>
    </source>
</evidence>
<dbReference type="RefSeq" id="WP_268636882.1">
    <property type="nucleotide sequence ID" value="NZ_JAMDLZ010000011.1"/>
</dbReference>
<accession>A0ABT4ENR1</accession>
<evidence type="ECO:0000313" key="1">
    <source>
        <dbReference type="EMBL" id="MCY9546663.1"/>
    </source>
</evidence>
<proteinExistence type="predicted"/>